<dbReference type="EMBL" id="CAAHFG010000001">
    <property type="protein sequence ID" value="VGO14616.1"/>
    <property type="molecule type" value="Genomic_DNA"/>
</dbReference>
<evidence type="ECO:0000313" key="4">
    <source>
        <dbReference type="Proteomes" id="UP000366872"/>
    </source>
</evidence>
<keyword evidence="4" id="KW-1185">Reference proteome</keyword>
<feature type="transmembrane region" description="Helical" evidence="1">
    <location>
        <begin position="12"/>
        <end position="34"/>
    </location>
</feature>
<proteinExistence type="predicted"/>
<dbReference type="RefSeq" id="WP_136080082.1">
    <property type="nucleotide sequence ID" value="NZ_CAAHFG010000001.1"/>
</dbReference>
<feature type="domain" description="Methanolan biosynthesis EpsI" evidence="2">
    <location>
        <begin position="15"/>
        <end position="252"/>
    </location>
</feature>
<evidence type="ECO:0000313" key="3">
    <source>
        <dbReference type="EMBL" id="VGO14616.1"/>
    </source>
</evidence>
<keyword evidence="1" id="KW-0472">Membrane</keyword>
<name>A0A6C2U5E1_PONDE</name>
<sequence>MEKSLLKPFLSIVILMTLSIFALAFTVGVELNFIPGVEMKFPREVEGWGGNQLKFCHNPELCAKDYKDASYYISDLEIPDICPECGDRLFNMARAEKEQLPEDTEFVKSAFTNDVGTRLFASIVLSGTARDSIHRPQRCLKGQGNTLDGEYNLEVPLEGRDPLKVRVIKASRTYRTPDGPVPYYSFYAYWFVGQDRETPSHYSRMFWLAWDRVVRSTANRWAYIAVQGEREAEGTGYETNIVDFVQQVYPHVLTETMRTKAYGE</sequence>
<reference evidence="3 4" key="1">
    <citation type="submission" date="2019-04" db="EMBL/GenBank/DDBJ databases">
        <authorList>
            <person name="Van Vliet M D."/>
        </authorList>
    </citation>
    <scope>NUCLEOTIDE SEQUENCE [LARGE SCALE GENOMIC DNA]</scope>
    <source>
        <strain evidence="3 4">F1</strain>
    </source>
</reference>
<evidence type="ECO:0000259" key="2">
    <source>
        <dbReference type="Pfam" id="PF11984"/>
    </source>
</evidence>
<gene>
    <name evidence="3" type="ORF">PDESU_03179</name>
</gene>
<dbReference type="Proteomes" id="UP000366872">
    <property type="component" value="Unassembled WGS sequence"/>
</dbReference>
<dbReference type="InterPro" id="IPR014263">
    <property type="entry name" value="Methanolan_biosynth_EpsI"/>
</dbReference>
<organism evidence="3 4">
    <name type="scientific">Pontiella desulfatans</name>
    <dbReference type="NCBI Taxonomy" id="2750659"/>
    <lineage>
        <taxon>Bacteria</taxon>
        <taxon>Pseudomonadati</taxon>
        <taxon>Kiritimatiellota</taxon>
        <taxon>Kiritimatiellia</taxon>
        <taxon>Kiritimatiellales</taxon>
        <taxon>Pontiellaceae</taxon>
        <taxon>Pontiella</taxon>
    </lineage>
</organism>
<dbReference type="AlphaFoldDB" id="A0A6C2U5E1"/>
<keyword evidence="1" id="KW-1133">Transmembrane helix</keyword>
<dbReference type="Pfam" id="PF11984">
    <property type="entry name" value="DUF3485"/>
    <property type="match status" value="1"/>
</dbReference>
<keyword evidence="1" id="KW-0812">Transmembrane</keyword>
<accession>A0A6C2U5E1</accession>
<protein>
    <recommendedName>
        <fullName evidence="2">Methanolan biosynthesis EpsI domain-containing protein</fullName>
    </recommendedName>
</protein>
<evidence type="ECO:0000256" key="1">
    <source>
        <dbReference type="SAM" id="Phobius"/>
    </source>
</evidence>